<dbReference type="InterPro" id="IPR015943">
    <property type="entry name" value="WD40/YVTN_repeat-like_dom_sf"/>
</dbReference>
<dbReference type="Proteomes" id="UP001218788">
    <property type="component" value="Unassembled WGS sequence"/>
</dbReference>
<evidence type="ECO:0000313" key="2">
    <source>
        <dbReference type="EMBL" id="MDC8830781.1"/>
    </source>
</evidence>
<gene>
    <name evidence="2" type="ORF">OIK42_08410</name>
</gene>
<protein>
    <recommendedName>
        <fullName evidence="4">Photosynthesis system II assembly factor Ycf48/Hcf136-like domain-containing protein</fullName>
    </recommendedName>
</protein>
<evidence type="ECO:0000256" key="1">
    <source>
        <dbReference type="SAM" id="SignalP"/>
    </source>
</evidence>
<sequence length="350" mass="37625">MKKLIISALLSWSLAGWYATAANRVAFDAEAVLPSTEQPVDVSFQAVTWRHDTLIASGMGGGIFASSDNGISWRQLPAPPDSDTLQFRDNQLLNNDRLVLMSAGEGVSSGVFISDDFGLSWRRVATGNSETTFYDCFYMLDEQQGWLYGDADEQGLFVLHTGDGALSWQRMALPLAAQPGEGGFASSGTCLNSLSAEPGVIIGTGNGANSRLIVNRQGQWRAIESPISGGEAGGIFSVQSTPDTIYVSGGSLKHAEHPAQMWRYAVSQQRWHALPQLPMKGAVYGSALLSTASGLSIWVSNPQGVWYLPAEANSWQQVSRSNIWSLACKDRVGCVGVGKNGTIERYLPKA</sequence>
<evidence type="ECO:0008006" key="4">
    <source>
        <dbReference type="Google" id="ProtNLM"/>
    </source>
</evidence>
<evidence type="ECO:0000313" key="3">
    <source>
        <dbReference type="Proteomes" id="UP001218788"/>
    </source>
</evidence>
<name>A0ABT5L303_9ALTE</name>
<dbReference type="Gene3D" id="2.130.10.10">
    <property type="entry name" value="YVTN repeat-like/Quinoprotein amine dehydrogenase"/>
    <property type="match status" value="1"/>
</dbReference>
<dbReference type="EMBL" id="JAQQXP010000001">
    <property type="protein sequence ID" value="MDC8830781.1"/>
    <property type="molecule type" value="Genomic_DNA"/>
</dbReference>
<dbReference type="InterPro" id="IPR015915">
    <property type="entry name" value="Kelch-typ_b-propeller"/>
</dbReference>
<comment type="caution">
    <text evidence="2">The sequence shown here is derived from an EMBL/GenBank/DDBJ whole genome shotgun (WGS) entry which is preliminary data.</text>
</comment>
<dbReference type="SUPFAM" id="SSF110296">
    <property type="entry name" value="Oligoxyloglucan reducing end-specific cellobiohydrolase"/>
    <property type="match status" value="1"/>
</dbReference>
<dbReference type="RefSeq" id="WP_273639703.1">
    <property type="nucleotide sequence ID" value="NZ_JAQQXP010000001.1"/>
</dbReference>
<dbReference type="SUPFAM" id="SSF117281">
    <property type="entry name" value="Kelch motif"/>
    <property type="match status" value="1"/>
</dbReference>
<reference evidence="2 3" key="1">
    <citation type="submission" date="2022-10" db="EMBL/GenBank/DDBJ databases">
        <title>Alteromonas sp. chi3 Genome sequencing.</title>
        <authorList>
            <person name="Park S."/>
        </authorList>
    </citation>
    <scope>NUCLEOTIDE SEQUENCE [LARGE SCALE GENOMIC DNA]</scope>
    <source>
        <strain evidence="3">chi3</strain>
    </source>
</reference>
<proteinExistence type="predicted"/>
<accession>A0ABT5L303</accession>
<keyword evidence="3" id="KW-1185">Reference proteome</keyword>
<organism evidence="2 3">
    <name type="scientific">Alteromonas gilva</name>
    <dbReference type="NCBI Taxonomy" id="2987522"/>
    <lineage>
        <taxon>Bacteria</taxon>
        <taxon>Pseudomonadati</taxon>
        <taxon>Pseudomonadota</taxon>
        <taxon>Gammaproteobacteria</taxon>
        <taxon>Alteromonadales</taxon>
        <taxon>Alteromonadaceae</taxon>
        <taxon>Alteromonas/Salinimonas group</taxon>
        <taxon>Alteromonas</taxon>
    </lineage>
</organism>
<keyword evidence="1" id="KW-0732">Signal</keyword>
<feature type="signal peptide" evidence="1">
    <location>
        <begin position="1"/>
        <end position="21"/>
    </location>
</feature>
<feature type="chain" id="PRO_5046980538" description="Photosynthesis system II assembly factor Ycf48/Hcf136-like domain-containing protein" evidence="1">
    <location>
        <begin position="22"/>
        <end position="350"/>
    </location>
</feature>